<keyword evidence="4" id="KW-0597">Phosphoprotein</keyword>
<proteinExistence type="predicted"/>
<evidence type="ECO:0000256" key="6">
    <source>
        <dbReference type="ARBA" id="ARBA00022692"/>
    </source>
</evidence>
<feature type="transmembrane region" description="Helical" evidence="13">
    <location>
        <begin position="69"/>
        <end position="85"/>
    </location>
</feature>
<evidence type="ECO:0000256" key="5">
    <source>
        <dbReference type="ARBA" id="ARBA00022679"/>
    </source>
</evidence>
<dbReference type="InterPro" id="IPR036890">
    <property type="entry name" value="HATPase_C_sf"/>
</dbReference>
<evidence type="ECO:0000256" key="12">
    <source>
        <dbReference type="ARBA" id="ARBA00023136"/>
    </source>
</evidence>
<evidence type="ECO:0000313" key="15">
    <source>
        <dbReference type="EMBL" id="NIJ16155.1"/>
    </source>
</evidence>
<dbReference type="InterPro" id="IPR003594">
    <property type="entry name" value="HATPase_dom"/>
</dbReference>
<keyword evidence="5" id="KW-0808">Transferase</keyword>
<evidence type="ECO:0000256" key="3">
    <source>
        <dbReference type="ARBA" id="ARBA00012438"/>
    </source>
</evidence>
<dbReference type="EMBL" id="JAASQR010000002">
    <property type="protein sequence ID" value="NIJ16155.1"/>
    <property type="molecule type" value="Genomic_DNA"/>
</dbReference>
<dbReference type="Pfam" id="PF07568">
    <property type="entry name" value="HisKA_2"/>
    <property type="match status" value="1"/>
</dbReference>
<keyword evidence="11" id="KW-0902">Two-component regulatory system</keyword>
<comment type="catalytic activity">
    <reaction evidence="1">
        <text>ATP + protein L-histidine = ADP + protein N-phospho-L-histidine.</text>
        <dbReference type="EC" id="2.7.13.3"/>
    </reaction>
</comment>
<keyword evidence="9" id="KW-0067">ATP-binding</keyword>
<protein>
    <recommendedName>
        <fullName evidence="3">histidine kinase</fullName>
        <ecNumber evidence="3">2.7.13.3</ecNumber>
    </recommendedName>
</protein>
<feature type="transmembrane region" description="Helical" evidence="13">
    <location>
        <begin position="46"/>
        <end position="63"/>
    </location>
</feature>
<dbReference type="InterPro" id="IPR005467">
    <property type="entry name" value="His_kinase_dom"/>
</dbReference>
<dbReference type="GO" id="GO:0000160">
    <property type="term" value="P:phosphorelay signal transduction system"/>
    <property type="evidence" value="ECO:0007669"/>
    <property type="project" value="UniProtKB-KW"/>
</dbReference>
<dbReference type="Proteomes" id="UP000576821">
    <property type="component" value="Unassembled WGS sequence"/>
</dbReference>
<dbReference type="Gene3D" id="1.20.120.620">
    <property type="entry name" value="Backbone structure of the membrane domain of e. Coli histidine kinase receptor kdpd"/>
    <property type="match status" value="1"/>
</dbReference>
<keyword evidence="6 13" id="KW-0812">Transmembrane</keyword>
<name>A0A846MEB7_9SPHN</name>
<dbReference type="PANTHER" id="PTHR41523">
    <property type="entry name" value="TWO-COMPONENT SYSTEM SENSOR PROTEIN"/>
    <property type="match status" value="1"/>
</dbReference>
<dbReference type="PANTHER" id="PTHR41523:SF8">
    <property type="entry name" value="ETHYLENE RESPONSE SENSOR PROTEIN"/>
    <property type="match status" value="1"/>
</dbReference>
<keyword evidence="8 15" id="KW-0418">Kinase</keyword>
<dbReference type="InterPro" id="IPR011495">
    <property type="entry name" value="Sig_transdc_His_kin_sub2_dim/P"/>
</dbReference>
<dbReference type="InterPro" id="IPR038318">
    <property type="entry name" value="KdpD_sf"/>
</dbReference>
<dbReference type="Pfam" id="PF02518">
    <property type="entry name" value="HATPase_c"/>
    <property type="match status" value="1"/>
</dbReference>
<evidence type="ECO:0000313" key="16">
    <source>
        <dbReference type="Proteomes" id="UP000576821"/>
    </source>
</evidence>
<evidence type="ECO:0000256" key="1">
    <source>
        <dbReference type="ARBA" id="ARBA00000085"/>
    </source>
</evidence>
<keyword evidence="12 13" id="KW-0472">Membrane</keyword>
<gene>
    <name evidence="15" type="ORF">FHS54_001121</name>
</gene>
<dbReference type="GO" id="GO:0004673">
    <property type="term" value="F:protein histidine kinase activity"/>
    <property type="evidence" value="ECO:0007669"/>
    <property type="project" value="UniProtKB-EC"/>
</dbReference>
<evidence type="ECO:0000256" key="7">
    <source>
        <dbReference type="ARBA" id="ARBA00022741"/>
    </source>
</evidence>
<evidence type="ECO:0000256" key="4">
    <source>
        <dbReference type="ARBA" id="ARBA00022553"/>
    </source>
</evidence>
<accession>A0A846MEB7</accession>
<sequence length="338" mass="36130">MQRANERFVERLPLVLPHPAYAYLLTGLFCLIALGCRLLAEGFLPVGYPFVAFFPVVILSSFLFGVRPGIFATVLCGIISWYVFIPPRMEFALNPAVFLALCFYGLVAAVDIALIHFLQQANVNLALERERSRVLAENRELLFHELQHRVSNNLQVVAAMLALRTNHVDHPQARAALDDAAGRLALIGRISRTLYDPAEEGQDIQAFLTRLTADVLTASGRDDIRVSVEAPPGLTLQSHVAVPLAIIVAESVSNAIEHGLPDRGGSIAVTLQDSSGALSLRISDDGAGLSPGFDLGSGPSIGLKIATALAAQLKGHFALDHGPQGGVVARLDLPAGAL</sequence>
<feature type="domain" description="Histidine kinase" evidence="14">
    <location>
        <begin position="145"/>
        <end position="337"/>
    </location>
</feature>
<dbReference type="GO" id="GO:0005524">
    <property type="term" value="F:ATP binding"/>
    <property type="evidence" value="ECO:0007669"/>
    <property type="project" value="UniProtKB-KW"/>
</dbReference>
<organism evidence="15 16">
    <name type="scientific">Sphingobium vermicomposti</name>
    <dbReference type="NCBI Taxonomy" id="529005"/>
    <lineage>
        <taxon>Bacteria</taxon>
        <taxon>Pseudomonadati</taxon>
        <taxon>Pseudomonadota</taxon>
        <taxon>Alphaproteobacteria</taxon>
        <taxon>Sphingomonadales</taxon>
        <taxon>Sphingomonadaceae</taxon>
        <taxon>Sphingobium</taxon>
    </lineage>
</organism>
<dbReference type="AlphaFoldDB" id="A0A846MEB7"/>
<evidence type="ECO:0000256" key="9">
    <source>
        <dbReference type="ARBA" id="ARBA00022840"/>
    </source>
</evidence>
<evidence type="ECO:0000256" key="2">
    <source>
        <dbReference type="ARBA" id="ARBA00004141"/>
    </source>
</evidence>
<evidence type="ECO:0000256" key="13">
    <source>
        <dbReference type="SAM" id="Phobius"/>
    </source>
</evidence>
<evidence type="ECO:0000259" key="14">
    <source>
        <dbReference type="PROSITE" id="PS50109"/>
    </source>
</evidence>
<keyword evidence="16" id="KW-1185">Reference proteome</keyword>
<evidence type="ECO:0000256" key="8">
    <source>
        <dbReference type="ARBA" id="ARBA00022777"/>
    </source>
</evidence>
<keyword evidence="7" id="KW-0547">Nucleotide-binding</keyword>
<keyword evidence="10 13" id="KW-1133">Transmembrane helix</keyword>
<dbReference type="EC" id="2.7.13.3" evidence="3"/>
<dbReference type="GO" id="GO:0016020">
    <property type="term" value="C:membrane"/>
    <property type="evidence" value="ECO:0007669"/>
    <property type="project" value="UniProtKB-SubCell"/>
</dbReference>
<reference evidence="15 16" key="1">
    <citation type="submission" date="2020-03" db="EMBL/GenBank/DDBJ databases">
        <title>Genomic Encyclopedia of Type Strains, Phase IV (KMG-IV): sequencing the most valuable type-strain genomes for metagenomic binning, comparative biology and taxonomic classification.</title>
        <authorList>
            <person name="Goeker M."/>
        </authorList>
    </citation>
    <scope>NUCLEOTIDE SEQUENCE [LARGE SCALE GENOMIC DNA]</scope>
    <source>
        <strain evidence="15 16">DSM 21299</strain>
    </source>
</reference>
<dbReference type="Gene3D" id="3.30.565.10">
    <property type="entry name" value="Histidine kinase-like ATPase, C-terminal domain"/>
    <property type="match status" value="1"/>
</dbReference>
<comment type="caution">
    <text evidence="15">The sequence shown here is derived from an EMBL/GenBank/DDBJ whole genome shotgun (WGS) entry which is preliminary data.</text>
</comment>
<dbReference type="SUPFAM" id="SSF55874">
    <property type="entry name" value="ATPase domain of HSP90 chaperone/DNA topoisomerase II/histidine kinase"/>
    <property type="match status" value="1"/>
</dbReference>
<dbReference type="SMART" id="SM00387">
    <property type="entry name" value="HATPase_c"/>
    <property type="match status" value="1"/>
</dbReference>
<dbReference type="Pfam" id="PF13493">
    <property type="entry name" value="DUF4118"/>
    <property type="match status" value="1"/>
</dbReference>
<dbReference type="PROSITE" id="PS50109">
    <property type="entry name" value="HIS_KIN"/>
    <property type="match status" value="1"/>
</dbReference>
<evidence type="ECO:0000256" key="10">
    <source>
        <dbReference type="ARBA" id="ARBA00022989"/>
    </source>
</evidence>
<comment type="subcellular location">
    <subcellularLocation>
        <location evidence="2">Membrane</location>
        <topology evidence="2">Multi-pass membrane protein</topology>
    </subcellularLocation>
</comment>
<dbReference type="InterPro" id="IPR025201">
    <property type="entry name" value="KdpD_TM"/>
</dbReference>
<dbReference type="RefSeq" id="WP_167302836.1">
    <property type="nucleotide sequence ID" value="NZ_JAASQR010000002.1"/>
</dbReference>
<feature type="transmembrane region" description="Helical" evidence="13">
    <location>
        <begin position="20"/>
        <end position="39"/>
    </location>
</feature>
<evidence type="ECO:0000256" key="11">
    <source>
        <dbReference type="ARBA" id="ARBA00023012"/>
    </source>
</evidence>
<feature type="transmembrane region" description="Helical" evidence="13">
    <location>
        <begin position="97"/>
        <end position="118"/>
    </location>
</feature>